<sequence>MNGRFCGEAWDTIGRYVHTPLQCGSIMHGWTSDDRTMIACCNYGTRPVIFFIERIDILETEE</sequence>
<dbReference type="Proteomes" id="UP000007093">
    <property type="component" value="Chromosome"/>
</dbReference>
<dbReference type="eggNOG" id="ENOG502ZBYS">
    <property type="taxonomic scope" value="Bacteria"/>
</dbReference>
<keyword evidence="2" id="KW-1185">Reference proteome</keyword>
<evidence type="ECO:0000313" key="2">
    <source>
        <dbReference type="Proteomes" id="UP000007093"/>
    </source>
</evidence>
<evidence type="ECO:0000313" key="1">
    <source>
        <dbReference type="EMBL" id="AEQ22310.1"/>
    </source>
</evidence>
<proteinExistence type="predicted"/>
<evidence type="ECO:0008006" key="3">
    <source>
        <dbReference type="Google" id="ProtNLM"/>
    </source>
</evidence>
<dbReference type="AlphaFoldDB" id="G4Q7H1"/>
<dbReference type="InParanoid" id="G4Q7H1"/>
<accession>G4Q7H1</accession>
<dbReference type="NCBIfam" id="TIGR04076">
    <property type="entry name" value="TIGR04076 family protein"/>
    <property type="match status" value="1"/>
</dbReference>
<gene>
    <name evidence="1" type="ordered locus">Acin_1084</name>
</gene>
<dbReference type="EMBL" id="CP003058">
    <property type="protein sequence ID" value="AEQ22310.1"/>
    <property type="molecule type" value="Genomic_DNA"/>
</dbReference>
<name>G4Q7H1_ACIIR</name>
<dbReference type="KEGG" id="ain:Acin_1084"/>
<reference evidence="1 2" key="1">
    <citation type="journal article" date="2011" name="J. Bacteriol.">
        <title>Complete genome sequence of Acidaminococcus intestini RYC-MR95, a Gram-negative bacterium from the phylum Firmicutes.</title>
        <authorList>
            <person name="D'Auria G."/>
            <person name="Galan J.C."/>
            <person name="Rodriguez-Alcayna M."/>
            <person name="Moya A."/>
            <person name="Baquero F."/>
            <person name="Latorre A."/>
        </authorList>
    </citation>
    <scope>NUCLEOTIDE SEQUENCE [LARGE SCALE GENOMIC DNA]</scope>
    <source>
        <strain evidence="1 2">RyC-MR95</strain>
    </source>
</reference>
<protein>
    <recommendedName>
        <fullName evidence="3">TIGR04076 family protein</fullName>
    </recommendedName>
</protein>
<organism evidence="1 2">
    <name type="scientific">Acidaminococcus intestini (strain RyC-MR95)</name>
    <dbReference type="NCBI Taxonomy" id="568816"/>
    <lineage>
        <taxon>Bacteria</taxon>
        <taxon>Bacillati</taxon>
        <taxon>Bacillota</taxon>
        <taxon>Negativicutes</taxon>
        <taxon>Acidaminococcales</taxon>
        <taxon>Acidaminococcaceae</taxon>
        <taxon>Acidaminococcus</taxon>
    </lineage>
</organism>
<dbReference type="PATRIC" id="fig|568816.4.peg.1041"/>
<dbReference type="HOGENOM" id="CLU_2893601_0_0_9"/>
<dbReference type="InterPro" id="IPR023811">
    <property type="entry name" value="CHP04076"/>
</dbReference>